<organism evidence="1 2">
    <name type="scientific">Candidatus Nitrospira nitrosa</name>
    <dbReference type="NCBI Taxonomy" id="1742972"/>
    <lineage>
        <taxon>Bacteria</taxon>
        <taxon>Pseudomonadati</taxon>
        <taxon>Nitrospirota</taxon>
        <taxon>Nitrospiria</taxon>
        <taxon>Nitrospirales</taxon>
        <taxon>Nitrospiraceae</taxon>
        <taxon>Nitrospira</taxon>
    </lineage>
</organism>
<sequence>MKYLLLVHYNEKALDKIPEETRKEMLAESIQLCHQLDAKGQ</sequence>
<evidence type="ECO:0000313" key="2">
    <source>
        <dbReference type="Proteomes" id="UP000199032"/>
    </source>
</evidence>
<dbReference type="Proteomes" id="UP000199032">
    <property type="component" value="Unassembled WGS sequence"/>
</dbReference>
<protein>
    <submittedName>
        <fullName evidence="1">Uncharacterized protein</fullName>
    </submittedName>
</protein>
<dbReference type="RefSeq" id="WP_281176212.1">
    <property type="nucleotide sequence ID" value="NZ_CZQA01000001.1"/>
</dbReference>
<keyword evidence="2" id="KW-1185">Reference proteome</keyword>
<accession>A0A0S4L0V0</accession>
<proteinExistence type="predicted"/>
<reference evidence="1 2" key="1">
    <citation type="submission" date="2015-10" db="EMBL/GenBank/DDBJ databases">
        <authorList>
            <person name="Gilbert D.G."/>
        </authorList>
    </citation>
    <scope>NUCLEOTIDE SEQUENCE [LARGE SCALE GENOMIC DNA]</scope>
    <source>
        <strain evidence="1">COMA1</strain>
    </source>
</reference>
<dbReference type="EMBL" id="CZQA01000001">
    <property type="protein sequence ID" value="CUS31276.1"/>
    <property type="molecule type" value="Genomic_DNA"/>
</dbReference>
<name>A0A0S4L0V0_9BACT</name>
<dbReference type="STRING" id="1742972.COMA1_10028"/>
<gene>
    <name evidence="1" type="ORF">COMA1_10028</name>
</gene>
<evidence type="ECO:0000313" key="1">
    <source>
        <dbReference type="EMBL" id="CUS31276.1"/>
    </source>
</evidence>
<dbReference type="AlphaFoldDB" id="A0A0S4L0V0"/>